<evidence type="ECO:0000256" key="3">
    <source>
        <dbReference type="ARBA" id="ARBA00022729"/>
    </source>
</evidence>
<keyword evidence="4" id="KW-1015">Disulfide bond</keyword>
<accession>A0A9N9SIY6</accession>
<dbReference type="AlphaFoldDB" id="A0A9N9SIY6"/>
<dbReference type="PANTHER" id="PTHR15283">
    <property type="entry name" value="GREMLIN 1"/>
    <property type="match status" value="1"/>
</dbReference>
<feature type="domain" description="DAN" evidence="5">
    <location>
        <begin position="33"/>
        <end position="134"/>
    </location>
</feature>
<dbReference type="OrthoDB" id="8196271at2759"/>
<dbReference type="GO" id="GO:0005615">
    <property type="term" value="C:extracellular space"/>
    <property type="evidence" value="ECO:0007669"/>
    <property type="project" value="TreeGrafter"/>
</dbReference>
<dbReference type="GO" id="GO:0048018">
    <property type="term" value="F:receptor ligand activity"/>
    <property type="evidence" value="ECO:0007669"/>
    <property type="project" value="TreeGrafter"/>
</dbReference>
<dbReference type="InterPro" id="IPR004133">
    <property type="entry name" value="DAN_dom"/>
</dbReference>
<proteinExistence type="predicted"/>
<evidence type="ECO:0000313" key="7">
    <source>
        <dbReference type="Proteomes" id="UP001153737"/>
    </source>
</evidence>
<reference evidence="6" key="2">
    <citation type="submission" date="2022-10" db="EMBL/GenBank/DDBJ databases">
        <authorList>
            <consortium name="ENA_rothamsted_submissions"/>
            <consortium name="culmorum"/>
            <person name="King R."/>
        </authorList>
    </citation>
    <scope>NUCLEOTIDE SEQUENCE</scope>
</reference>
<sequence>MLPTMCYSRVFATFMVMEMIVVSSEREHKVHNIVLYPEKHSWCQVTPIQQIITSPGFDSVTIDNNVCVGACYSYSIPKTQPAEPGELIGPYCDSCQPSKIDCYHVNLLQDDNAIEGPKILQKRVQIISNCSCQSCDKVRTEDCEISDENTLELPRNLFTNQEGSYKLQQGNDELPDILETNSSKTNTQTQNYKTWALTHHEDVESLFRLFLEQNRENNAEIEENMGNKPKSSSDSVLDPISLYHSYLLDQNEKNNAKIEQDLKSKPVGYGLEGAPSGHKGNHVAMGLGHDEKTMDGVEEVIGDGQEQKMEEHHPLNHHHHLHNHHLGDVEYKGTSILHLVNGPHGSMVAAPVKTKLHIDSDELKPNSEGVVIEYENPHKGSDGTVAELFEH</sequence>
<dbReference type="GO" id="GO:0036122">
    <property type="term" value="F:BMP binding"/>
    <property type="evidence" value="ECO:0007669"/>
    <property type="project" value="TreeGrafter"/>
</dbReference>
<name>A0A9N9SIY6_PHACE</name>
<comment type="subcellular location">
    <subcellularLocation>
        <location evidence="1">Secreted</location>
    </subcellularLocation>
</comment>
<dbReference type="Pfam" id="PF03045">
    <property type="entry name" value="DAN"/>
    <property type="match status" value="1"/>
</dbReference>
<keyword evidence="2" id="KW-0964">Secreted</keyword>
<reference evidence="6" key="1">
    <citation type="submission" date="2022-01" db="EMBL/GenBank/DDBJ databases">
        <authorList>
            <person name="King R."/>
        </authorList>
    </citation>
    <scope>NUCLEOTIDE SEQUENCE</scope>
</reference>
<evidence type="ECO:0000256" key="2">
    <source>
        <dbReference type="ARBA" id="ARBA00022525"/>
    </source>
</evidence>
<evidence type="ECO:0000259" key="5">
    <source>
        <dbReference type="Pfam" id="PF03045"/>
    </source>
</evidence>
<evidence type="ECO:0000256" key="1">
    <source>
        <dbReference type="ARBA" id="ARBA00004613"/>
    </source>
</evidence>
<dbReference type="Gene3D" id="2.10.90.10">
    <property type="entry name" value="Cystine-knot cytokines"/>
    <property type="match status" value="1"/>
</dbReference>
<evidence type="ECO:0000313" key="6">
    <source>
        <dbReference type="EMBL" id="CAG9821449.1"/>
    </source>
</evidence>
<gene>
    <name evidence="6" type="ORF">PHAECO_LOCUS7948</name>
</gene>
<keyword evidence="7" id="KW-1185">Reference proteome</keyword>
<dbReference type="PANTHER" id="PTHR15283:SF5">
    <property type="entry name" value="NEUROBLASTOMA SUPPRESSOR OF TUMORIGENICITY 1"/>
    <property type="match status" value="1"/>
</dbReference>
<dbReference type="Proteomes" id="UP001153737">
    <property type="component" value="Chromosome 4"/>
</dbReference>
<evidence type="ECO:0000256" key="4">
    <source>
        <dbReference type="ARBA" id="ARBA00023157"/>
    </source>
</evidence>
<keyword evidence="3" id="KW-0732">Signal</keyword>
<protein>
    <recommendedName>
        <fullName evidence="5">DAN domain-containing protein</fullName>
    </recommendedName>
</protein>
<dbReference type="GO" id="GO:0009887">
    <property type="term" value="P:animal organ morphogenesis"/>
    <property type="evidence" value="ECO:0007669"/>
    <property type="project" value="TreeGrafter"/>
</dbReference>
<dbReference type="GO" id="GO:0038098">
    <property type="term" value="P:sequestering of BMP from receptor via BMP binding"/>
    <property type="evidence" value="ECO:0007669"/>
    <property type="project" value="TreeGrafter"/>
</dbReference>
<dbReference type="InterPro" id="IPR029034">
    <property type="entry name" value="Cystine-knot_cytokine"/>
</dbReference>
<organism evidence="6 7">
    <name type="scientific">Phaedon cochleariae</name>
    <name type="common">Mustard beetle</name>
    <dbReference type="NCBI Taxonomy" id="80249"/>
    <lineage>
        <taxon>Eukaryota</taxon>
        <taxon>Metazoa</taxon>
        <taxon>Ecdysozoa</taxon>
        <taxon>Arthropoda</taxon>
        <taxon>Hexapoda</taxon>
        <taxon>Insecta</taxon>
        <taxon>Pterygota</taxon>
        <taxon>Neoptera</taxon>
        <taxon>Endopterygota</taxon>
        <taxon>Coleoptera</taxon>
        <taxon>Polyphaga</taxon>
        <taxon>Cucujiformia</taxon>
        <taxon>Chrysomeloidea</taxon>
        <taxon>Chrysomelidae</taxon>
        <taxon>Chrysomelinae</taxon>
        <taxon>Chrysomelini</taxon>
        <taxon>Phaedon</taxon>
    </lineage>
</organism>
<dbReference type="EMBL" id="OU896710">
    <property type="protein sequence ID" value="CAG9821449.1"/>
    <property type="molecule type" value="Genomic_DNA"/>
</dbReference>